<keyword evidence="2" id="KW-1185">Reference proteome</keyword>
<organism evidence="1 2">
    <name type="scientific">Datura stramonium</name>
    <name type="common">Jimsonweed</name>
    <name type="synonym">Common thornapple</name>
    <dbReference type="NCBI Taxonomy" id="4076"/>
    <lineage>
        <taxon>Eukaryota</taxon>
        <taxon>Viridiplantae</taxon>
        <taxon>Streptophyta</taxon>
        <taxon>Embryophyta</taxon>
        <taxon>Tracheophyta</taxon>
        <taxon>Spermatophyta</taxon>
        <taxon>Magnoliopsida</taxon>
        <taxon>eudicotyledons</taxon>
        <taxon>Gunneridae</taxon>
        <taxon>Pentapetalae</taxon>
        <taxon>asterids</taxon>
        <taxon>lamiids</taxon>
        <taxon>Solanales</taxon>
        <taxon>Solanaceae</taxon>
        <taxon>Solanoideae</taxon>
        <taxon>Datureae</taxon>
        <taxon>Datura</taxon>
    </lineage>
</organism>
<feature type="non-terminal residue" evidence="1">
    <location>
        <position position="53"/>
    </location>
</feature>
<comment type="caution">
    <text evidence="1">The sequence shown here is derived from an EMBL/GenBank/DDBJ whole genome shotgun (WGS) entry which is preliminary data.</text>
</comment>
<evidence type="ECO:0000313" key="2">
    <source>
        <dbReference type="Proteomes" id="UP000823775"/>
    </source>
</evidence>
<sequence>MAEILNMVSKSHGKIHNSQLSQKLMQRFIDSLIDSFSLFSIFADSISVHQEIE</sequence>
<accession>A0ABS8Y8S6</accession>
<gene>
    <name evidence="1" type="ORF">HAX54_032764</name>
</gene>
<reference evidence="1 2" key="1">
    <citation type="journal article" date="2021" name="BMC Genomics">
        <title>Datura genome reveals duplications of psychoactive alkaloid biosynthetic genes and high mutation rate following tissue culture.</title>
        <authorList>
            <person name="Rajewski A."/>
            <person name="Carter-House D."/>
            <person name="Stajich J."/>
            <person name="Litt A."/>
        </authorList>
    </citation>
    <scope>NUCLEOTIDE SEQUENCE [LARGE SCALE GENOMIC DNA]</scope>
    <source>
        <strain evidence="1">AR-01</strain>
    </source>
</reference>
<evidence type="ECO:0000313" key="1">
    <source>
        <dbReference type="EMBL" id="MCE5166986.1"/>
    </source>
</evidence>
<dbReference type="Proteomes" id="UP000823775">
    <property type="component" value="Unassembled WGS sequence"/>
</dbReference>
<protein>
    <submittedName>
        <fullName evidence="1">Uncharacterized protein</fullName>
    </submittedName>
</protein>
<name>A0ABS8Y8S6_DATST</name>
<dbReference type="EMBL" id="JACEIK010041752">
    <property type="protein sequence ID" value="MCE5166986.1"/>
    <property type="molecule type" value="Genomic_DNA"/>
</dbReference>
<proteinExistence type="predicted"/>